<sequence length="249" mass="26678">MTLFASQSSFGKTEPFELQVARGQIPGHSLVNVFGYQPAVSTAGPYAVWENVAAYVFPSVAQKMLVYSSSASDVNCRIVITGLDSKWNAITEAVILTNGVTGVQTTQSFLRINNVLATDAVYANPVGTIIIGDVAKTAIYAQINVGIGKSQASIYSVPDAHTFYLTRVDAYISEPGGGNSYGSYRVSATDNVNGTTYIVLQSPFGLRYEARRVVPFPYTQKTDLQWQVKTGTGTAPVGVIIEGILIKNS</sequence>
<accession>A0A6J7WCA1</accession>
<gene>
    <name evidence="1" type="ORF">UFOVP169_32</name>
</gene>
<protein>
    <submittedName>
        <fullName evidence="1">Uncharacterized protein</fullName>
    </submittedName>
</protein>
<organism evidence="1">
    <name type="scientific">uncultured Caudovirales phage</name>
    <dbReference type="NCBI Taxonomy" id="2100421"/>
    <lineage>
        <taxon>Viruses</taxon>
        <taxon>Duplodnaviria</taxon>
        <taxon>Heunggongvirae</taxon>
        <taxon>Uroviricota</taxon>
        <taxon>Caudoviricetes</taxon>
        <taxon>Peduoviridae</taxon>
        <taxon>Maltschvirus</taxon>
        <taxon>Maltschvirus maltsch</taxon>
    </lineage>
</organism>
<dbReference type="EMBL" id="LR798219">
    <property type="protein sequence ID" value="CAB5194757.1"/>
    <property type="molecule type" value="Genomic_DNA"/>
</dbReference>
<evidence type="ECO:0000313" key="1">
    <source>
        <dbReference type="EMBL" id="CAB5194757.1"/>
    </source>
</evidence>
<name>A0A6J7WCA1_9CAUD</name>
<reference evidence="1" key="1">
    <citation type="submission" date="2020-05" db="EMBL/GenBank/DDBJ databases">
        <authorList>
            <person name="Chiriac C."/>
            <person name="Salcher M."/>
            <person name="Ghai R."/>
            <person name="Kavagutti S V."/>
        </authorList>
    </citation>
    <scope>NUCLEOTIDE SEQUENCE</scope>
</reference>
<proteinExistence type="predicted"/>